<feature type="compositionally biased region" description="Basic and acidic residues" evidence="8">
    <location>
        <begin position="18"/>
        <end position="33"/>
    </location>
</feature>
<dbReference type="EMBL" id="BT077140">
    <property type="protein sequence ID" value="ACO11564.1"/>
    <property type="molecule type" value="mRNA"/>
</dbReference>
<dbReference type="PANTHER" id="PTHR13264">
    <property type="entry name" value="GCIP-INTERACTING PROTEIN P29"/>
    <property type="match status" value="1"/>
</dbReference>
<comment type="function">
    <text evidence="7">Involved in pre-mRNA splicing.</text>
</comment>
<gene>
    <name evidence="9" type="primary">SYF2</name>
</gene>
<evidence type="ECO:0000256" key="3">
    <source>
        <dbReference type="ARBA" id="ARBA00022664"/>
    </source>
</evidence>
<evidence type="ECO:0000256" key="6">
    <source>
        <dbReference type="ARBA" id="ARBA00023242"/>
    </source>
</evidence>
<keyword evidence="5 7" id="KW-0508">mRNA splicing</keyword>
<comment type="subcellular location">
    <subcellularLocation>
        <location evidence="1 7">Nucleus</location>
    </subcellularLocation>
</comment>
<keyword evidence="4 7" id="KW-0747">Spliceosome</keyword>
<comment type="similarity">
    <text evidence="2 7">Belongs to the SYF2 family.</text>
</comment>
<feature type="compositionally biased region" description="Basic and acidic residues" evidence="8">
    <location>
        <begin position="72"/>
        <end position="96"/>
    </location>
</feature>
<feature type="region of interest" description="Disordered" evidence="8">
    <location>
        <begin position="72"/>
        <end position="109"/>
    </location>
</feature>
<evidence type="ECO:0000256" key="8">
    <source>
        <dbReference type="SAM" id="MobiDB-lite"/>
    </source>
</evidence>
<evidence type="ECO:0000256" key="2">
    <source>
        <dbReference type="ARBA" id="ARBA00010028"/>
    </source>
</evidence>
<evidence type="ECO:0000256" key="4">
    <source>
        <dbReference type="ARBA" id="ARBA00022728"/>
    </source>
</evidence>
<proteinExistence type="evidence at transcript level"/>
<evidence type="ECO:0000256" key="7">
    <source>
        <dbReference type="RuleBase" id="RU367148"/>
    </source>
</evidence>
<protein>
    <recommendedName>
        <fullName evidence="7">Pre-mRNA-splicing factor SYF2</fullName>
    </recommendedName>
</protein>
<name>C1BRB1_CALRO</name>
<dbReference type="GO" id="GO:0071013">
    <property type="term" value="C:catalytic step 2 spliceosome"/>
    <property type="evidence" value="ECO:0007669"/>
    <property type="project" value="TreeGrafter"/>
</dbReference>
<keyword evidence="3 7" id="KW-0507">mRNA processing</keyword>
<keyword evidence="6 7" id="KW-0539">Nucleus</keyword>
<dbReference type="InterPro" id="IPR013260">
    <property type="entry name" value="mRNA_splic_SYF2"/>
</dbReference>
<dbReference type="GO" id="GO:0071014">
    <property type="term" value="C:post-mRNA release spliceosomal complex"/>
    <property type="evidence" value="ECO:0007669"/>
    <property type="project" value="TreeGrafter"/>
</dbReference>
<dbReference type="AlphaFoldDB" id="C1BRB1"/>
<dbReference type="PANTHER" id="PTHR13264:SF5">
    <property type="entry name" value="PRE-MRNA-SPLICING FACTOR SYF2"/>
    <property type="match status" value="1"/>
</dbReference>
<dbReference type="GO" id="GO:0000398">
    <property type="term" value="P:mRNA splicing, via spliceosome"/>
    <property type="evidence" value="ECO:0007669"/>
    <property type="project" value="UniProtKB-UniRule"/>
</dbReference>
<dbReference type="GO" id="GO:0000974">
    <property type="term" value="C:Prp19 complex"/>
    <property type="evidence" value="ECO:0007669"/>
    <property type="project" value="TreeGrafter"/>
</dbReference>
<dbReference type="Pfam" id="PF08231">
    <property type="entry name" value="SYF2"/>
    <property type="match status" value="1"/>
</dbReference>
<evidence type="ECO:0000256" key="1">
    <source>
        <dbReference type="ARBA" id="ARBA00004123"/>
    </source>
</evidence>
<organism evidence="9">
    <name type="scientific">Caligus rogercresseyi</name>
    <name type="common">Sea louse</name>
    <dbReference type="NCBI Taxonomy" id="217165"/>
    <lineage>
        <taxon>Eukaryota</taxon>
        <taxon>Metazoa</taxon>
        <taxon>Ecdysozoa</taxon>
        <taxon>Arthropoda</taxon>
        <taxon>Crustacea</taxon>
        <taxon>Multicrustacea</taxon>
        <taxon>Hexanauplia</taxon>
        <taxon>Copepoda</taxon>
        <taxon>Siphonostomatoida</taxon>
        <taxon>Caligidae</taxon>
        <taxon>Caligus</taxon>
    </lineage>
</organism>
<accession>C1BRB1</accession>
<evidence type="ECO:0000313" key="9">
    <source>
        <dbReference type="EMBL" id="ACO11564.1"/>
    </source>
</evidence>
<feature type="region of interest" description="Disordered" evidence="8">
    <location>
        <begin position="1"/>
        <end position="33"/>
    </location>
</feature>
<evidence type="ECO:0000256" key="5">
    <source>
        <dbReference type="ARBA" id="ARBA00023187"/>
    </source>
</evidence>
<comment type="subunit">
    <text evidence="7">May be part of a spliceosome complex.</text>
</comment>
<sequence>MSSSESSFQERMASRMAKLKDLHQKRNEARQLNRVEVVEEDRRLKEPKSAEARKRRAQYILEEEERVNKCLAEGKDPNREKLRHVGAEDAAREAKKSNRNPDPGFSSYENASFRKYESLVKSQIKPDMELYNADKARHGEDAFYARRGAFVHGVHKDTPEALEKMALDVENQIKKREKYSRRRNFNDDADIDFINERNMKFNQKLERFYGKYTKDIKDNLERGAAV</sequence>
<reference evidence="9" key="1">
    <citation type="submission" date="2009-03" db="EMBL/GenBank/DDBJ databases">
        <title>Caligus rogercresseyi ESTs and full-length cDNAs.</title>
        <authorList>
            <person name="Yasuike M."/>
            <person name="von Schalburg K."/>
            <person name="Cooper G."/>
            <person name="Leong J."/>
            <person name="Jones S.R.M."/>
            <person name="Koop B.F."/>
        </authorList>
    </citation>
    <scope>NUCLEOTIDE SEQUENCE</scope>
    <source>
        <tissue evidence="9">Whole tissue</tissue>
    </source>
</reference>